<dbReference type="GO" id="GO:0042597">
    <property type="term" value="C:periplasmic space"/>
    <property type="evidence" value="ECO:0007669"/>
    <property type="project" value="UniProtKB-ARBA"/>
</dbReference>
<dbReference type="Pfam" id="PF00496">
    <property type="entry name" value="SBP_bac_5"/>
    <property type="match status" value="1"/>
</dbReference>
<evidence type="ECO:0000256" key="1">
    <source>
        <dbReference type="ARBA" id="ARBA00004193"/>
    </source>
</evidence>
<dbReference type="PROSITE" id="PS01040">
    <property type="entry name" value="SBP_BACTERIAL_5"/>
    <property type="match status" value="1"/>
</dbReference>
<dbReference type="GO" id="GO:0043190">
    <property type="term" value="C:ATP-binding cassette (ABC) transporter complex"/>
    <property type="evidence" value="ECO:0007669"/>
    <property type="project" value="InterPro"/>
</dbReference>
<dbReference type="Gene3D" id="3.40.190.10">
    <property type="entry name" value="Periplasmic binding protein-like II"/>
    <property type="match status" value="1"/>
</dbReference>
<dbReference type="AlphaFoldDB" id="A0A7R7DQV0"/>
<dbReference type="PANTHER" id="PTHR30290:SF9">
    <property type="entry name" value="OLIGOPEPTIDE-BINDING PROTEIN APPA"/>
    <property type="match status" value="1"/>
</dbReference>
<accession>A0A7R7DQV0</accession>
<dbReference type="KEGG" id="atl:Athai_34780"/>
<reference evidence="7 8" key="1">
    <citation type="submission" date="2020-08" db="EMBL/GenBank/DDBJ databases">
        <title>Whole genome shotgun sequence of Actinocatenispora thailandica NBRC 105041.</title>
        <authorList>
            <person name="Komaki H."/>
            <person name="Tamura T."/>
        </authorList>
    </citation>
    <scope>NUCLEOTIDE SEQUENCE [LARGE SCALE GENOMIC DNA]</scope>
    <source>
        <strain evidence="7 8">NBRC 105041</strain>
    </source>
</reference>
<comment type="subcellular location">
    <subcellularLocation>
        <location evidence="1">Cell membrane</location>
        <topology evidence="1">Lipid-anchor</topology>
    </subcellularLocation>
</comment>
<feature type="chain" id="PRO_5039026323" evidence="5">
    <location>
        <begin position="25"/>
        <end position="515"/>
    </location>
</feature>
<keyword evidence="4 5" id="KW-0732">Signal</keyword>
<protein>
    <submittedName>
        <fullName evidence="7">ABC transporter substrate-binding protein</fullName>
    </submittedName>
</protein>
<dbReference type="InterPro" id="IPR039424">
    <property type="entry name" value="SBP_5"/>
</dbReference>
<evidence type="ECO:0000256" key="2">
    <source>
        <dbReference type="ARBA" id="ARBA00005695"/>
    </source>
</evidence>
<feature type="domain" description="Solute-binding protein family 5" evidence="6">
    <location>
        <begin position="81"/>
        <end position="433"/>
    </location>
</feature>
<evidence type="ECO:0000259" key="6">
    <source>
        <dbReference type="Pfam" id="PF00496"/>
    </source>
</evidence>
<keyword evidence="8" id="KW-1185">Reference proteome</keyword>
<keyword evidence="3" id="KW-0813">Transport</keyword>
<evidence type="ECO:0000256" key="5">
    <source>
        <dbReference type="SAM" id="SignalP"/>
    </source>
</evidence>
<gene>
    <name evidence="7" type="ORF">Athai_34780</name>
</gene>
<dbReference type="RefSeq" id="WP_203962414.1">
    <property type="nucleotide sequence ID" value="NZ_AP023355.1"/>
</dbReference>
<dbReference type="EMBL" id="AP023355">
    <property type="protein sequence ID" value="BCJ35975.1"/>
    <property type="molecule type" value="Genomic_DNA"/>
</dbReference>
<dbReference type="PANTHER" id="PTHR30290">
    <property type="entry name" value="PERIPLASMIC BINDING COMPONENT OF ABC TRANSPORTER"/>
    <property type="match status" value="1"/>
</dbReference>
<organism evidence="7 8">
    <name type="scientific">Actinocatenispora thailandica</name>
    <dbReference type="NCBI Taxonomy" id="227318"/>
    <lineage>
        <taxon>Bacteria</taxon>
        <taxon>Bacillati</taxon>
        <taxon>Actinomycetota</taxon>
        <taxon>Actinomycetes</taxon>
        <taxon>Micromonosporales</taxon>
        <taxon>Micromonosporaceae</taxon>
        <taxon>Actinocatenispora</taxon>
    </lineage>
</organism>
<sequence length="515" mass="54999">MTRIPTRRWGVAAAILALGAGAVACSPSPSSDAKTGGKAELVVARTADVDVLDPARATAFATNQTLALVYDQLVDTDASGKLVPGLATKWTVAADGKSVTFALRKGVKFHHGQSFTSADAKASLERILDPKTASVDRSYLANVSAVDAPDAHTLKLTLKQPDASLLTALSYTGTSILSAADIKAGTVDKKPDGTGPYEWKTWKQGQQLDLAANKGYWGGAPKNAGVQFRVIPDEASIVSGMKAGSFSLGIVSDPALTKQLANSDRMKLVANPTLDYHVLQLNGRRGPLKKQAVRQAIGCAVNRKDAIDTVYFGKAKQTGPIVSPAYSYDPLKGLGCTDGDTAAAKRMLAKAGYAKGFHLKTIVMTGQYSTSTNLAQVLQAQLKKVNITLDLDRQQTNVYVPNWSKANFDAAVALNGGSTDPYLQYNRYFTTDGSLKVPAGLADKKLDSLLRRANATTDEATRKQLFGELSEQLDTDSPWVWLFRNQTYYLQANNLTGFTATPSDSLENLRTAGLS</sequence>
<dbReference type="InterPro" id="IPR023765">
    <property type="entry name" value="SBP_5_CS"/>
</dbReference>
<dbReference type="PROSITE" id="PS51257">
    <property type="entry name" value="PROKAR_LIPOPROTEIN"/>
    <property type="match status" value="1"/>
</dbReference>
<feature type="signal peptide" evidence="5">
    <location>
        <begin position="1"/>
        <end position="24"/>
    </location>
</feature>
<dbReference type="Proteomes" id="UP000611640">
    <property type="component" value="Chromosome"/>
</dbReference>
<dbReference type="SUPFAM" id="SSF53850">
    <property type="entry name" value="Periplasmic binding protein-like II"/>
    <property type="match status" value="1"/>
</dbReference>
<dbReference type="Gene3D" id="3.90.76.10">
    <property type="entry name" value="Dipeptide-binding Protein, Domain 1"/>
    <property type="match status" value="1"/>
</dbReference>
<dbReference type="Gene3D" id="3.10.105.10">
    <property type="entry name" value="Dipeptide-binding Protein, Domain 3"/>
    <property type="match status" value="1"/>
</dbReference>
<dbReference type="InterPro" id="IPR030678">
    <property type="entry name" value="Peptide/Ni-bd"/>
</dbReference>
<name>A0A7R7DQV0_9ACTN</name>
<evidence type="ECO:0000313" key="7">
    <source>
        <dbReference type="EMBL" id="BCJ35975.1"/>
    </source>
</evidence>
<dbReference type="GO" id="GO:1904680">
    <property type="term" value="F:peptide transmembrane transporter activity"/>
    <property type="evidence" value="ECO:0007669"/>
    <property type="project" value="TreeGrafter"/>
</dbReference>
<evidence type="ECO:0000256" key="3">
    <source>
        <dbReference type="ARBA" id="ARBA00022448"/>
    </source>
</evidence>
<dbReference type="InterPro" id="IPR000914">
    <property type="entry name" value="SBP_5_dom"/>
</dbReference>
<dbReference type="PIRSF" id="PIRSF002741">
    <property type="entry name" value="MppA"/>
    <property type="match status" value="1"/>
</dbReference>
<evidence type="ECO:0000313" key="8">
    <source>
        <dbReference type="Proteomes" id="UP000611640"/>
    </source>
</evidence>
<dbReference type="GO" id="GO:0015833">
    <property type="term" value="P:peptide transport"/>
    <property type="evidence" value="ECO:0007669"/>
    <property type="project" value="TreeGrafter"/>
</dbReference>
<evidence type="ECO:0000256" key="4">
    <source>
        <dbReference type="ARBA" id="ARBA00022729"/>
    </source>
</evidence>
<comment type="similarity">
    <text evidence="2">Belongs to the bacterial solute-binding protein 5 family.</text>
</comment>
<proteinExistence type="inferred from homology"/>